<feature type="region of interest" description="Disordered" evidence="1">
    <location>
        <begin position="64"/>
        <end position="94"/>
    </location>
</feature>
<evidence type="ECO:0000256" key="1">
    <source>
        <dbReference type="SAM" id="MobiDB-lite"/>
    </source>
</evidence>
<comment type="caution">
    <text evidence="2">The sequence shown here is derived from an EMBL/GenBank/DDBJ whole genome shotgun (WGS) entry which is preliminary data.</text>
</comment>
<feature type="compositionally biased region" description="Basic residues" evidence="1">
    <location>
        <begin position="66"/>
        <end position="78"/>
    </location>
</feature>
<dbReference type="RefSeq" id="WP_187068226.1">
    <property type="nucleotide sequence ID" value="NZ_JACRVF010000004.1"/>
</dbReference>
<accession>A0A923N7N0</accession>
<dbReference type="Proteomes" id="UP000603640">
    <property type="component" value="Unassembled WGS sequence"/>
</dbReference>
<proteinExistence type="predicted"/>
<evidence type="ECO:0000313" key="2">
    <source>
        <dbReference type="EMBL" id="MBC5994213.1"/>
    </source>
</evidence>
<sequence length="190" mass="20539">MSELSNPLFDNERDFLERQKEEYKNALMGDVDSIKTQGQEIGKKVAMAGGVILAGYLLKRMISGSGKKKAKKDKKVKQTRAYDSAGIPVMPEQESATVEQAGGYGFNARSMADTGEKPKKSKKSSKGVLDSNVAKVISSQAAALLLMYISKKVSDHLNSISENNDIAAAPVEEVTVVETTEIIVPKEDAI</sequence>
<dbReference type="AlphaFoldDB" id="A0A923N7N0"/>
<evidence type="ECO:0000313" key="3">
    <source>
        <dbReference type="Proteomes" id="UP000603640"/>
    </source>
</evidence>
<protein>
    <submittedName>
        <fullName evidence="2">Uncharacterized protein</fullName>
    </submittedName>
</protein>
<dbReference type="EMBL" id="JACRVF010000004">
    <property type="protein sequence ID" value="MBC5994213.1"/>
    <property type="molecule type" value="Genomic_DNA"/>
</dbReference>
<reference evidence="2" key="1">
    <citation type="submission" date="2020-08" db="EMBL/GenBank/DDBJ databases">
        <title>Pontibacter sp. SD6 16S ribosomal RNA gene Genome sequencing and assembly.</title>
        <authorList>
            <person name="Kang M."/>
        </authorList>
    </citation>
    <scope>NUCLEOTIDE SEQUENCE</scope>
    <source>
        <strain evidence="2">SD6</strain>
    </source>
</reference>
<gene>
    <name evidence="2" type="ORF">H8S84_15295</name>
</gene>
<feature type="region of interest" description="Disordered" evidence="1">
    <location>
        <begin position="107"/>
        <end position="126"/>
    </location>
</feature>
<keyword evidence="3" id="KW-1185">Reference proteome</keyword>
<name>A0A923N7N0_9BACT</name>
<organism evidence="2 3">
    <name type="scientific">Pontibacter cellulosilyticus</name>
    <dbReference type="NCBI Taxonomy" id="1720253"/>
    <lineage>
        <taxon>Bacteria</taxon>
        <taxon>Pseudomonadati</taxon>
        <taxon>Bacteroidota</taxon>
        <taxon>Cytophagia</taxon>
        <taxon>Cytophagales</taxon>
        <taxon>Hymenobacteraceae</taxon>
        <taxon>Pontibacter</taxon>
    </lineage>
</organism>